<protein>
    <submittedName>
        <fullName evidence="1">Uncharacterized protein</fullName>
    </submittedName>
</protein>
<accession>A0A6M3K6C3</accession>
<reference evidence="1" key="1">
    <citation type="submission" date="2020-03" db="EMBL/GenBank/DDBJ databases">
        <title>The deep terrestrial virosphere.</title>
        <authorList>
            <person name="Holmfeldt K."/>
            <person name="Nilsson E."/>
            <person name="Simone D."/>
            <person name="Lopez-Fernandez M."/>
            <person name="Wu X."/>
            <person name="de Brujin I."/>
            <person name="Lundin D."/>
            <person name="Andersson A."/>
            <person name="Bertilsson S."/>
            <person name="Dopson M."/>
        </authorList>
    </citation>
    <scope>NUCLEOTIDE SEQUENCE</scope>
    <source>
        <strain evidence="1">MM415A01327</strain>
        <strain evidence="2">MM415B03869</strain>
    </source>
</reference>
<evidence type="ECO:0000313" key="1">
    <source>
        <dbReference type="EMBL" id="QJA77312.1"/>
    </source>
</evidence>
<organism evidence="1">
    <name type="scientific">viral metagenome</name>
    <dbReference type="NCBI Taxonomy" id="1070528"/>
    <lineage>
        <taxon>unclassified sequences</taxon>
        <taxon>metagenomes</taxon>
        <taxon>organismal metagenomes</taxon>
    </lineage>
</organism>
<gene>
    <name evidence="1" type="ORF">MM415A01327_0009</name>
    <name evidence="2" type="ORF">MM415B03869_0009</name>
</gene>
<sequence>MDKRQTKRIDKVNGQYLEGIQCGMVLGLVERWERDNLKGNFRRWMLASLNNAWYYFNKRN</sequence>
<proteinExistence type="predicted"/>
<dbReference type="EMBL" id="MT143228">
    <property type="protein sequence ID" value="QJA94397.1"/>
    <property type="molecule type" value="Genomic_DNA"/>
</dbReference>
<dbReference type="EMBL" id="MT142276">
    <property type="protein sequence ID" value="QJA77312.1"/>
    <property type="molecule type" value="Genomic_DNA"/>
</dbReference>
<name>A0A6M3K6C3_9ZZZZ</name>
<evidence type="ECO:0000313" key="2">
    <source>
        <dbReference type="EMBL" id="QJA94397.1"/>
    </source>
</evidence>
<dbReference type="AlphaFoldDB" id="A0A6M3K6C3"/>